<proteinExistence type="predicted"/>
<sequence>MMVAGYEHEGFVIPDEESKDYIWKKVRGNEETKTELLEYMWDVIMDDRKEREKLKEWFFDGVCHLVECDDQGRVKGYFEQ</sequence>
<name>D4N1J9_ANAHA</name>
<reference evidence="1 2" key="1">
    <citation type="submission" date="2010-03" db="EMBL/GenBank/DDBJ databases">
        <title>The genome sequence of Clostridiales sp. SSC/2.</title>
        <authorList>
            <consortium name="metaHIT consortium -- http://www.metahit.eu/"/>
            <person name="Pajon A."/>
            <person name="Turner K."/>
            <person name="Parkhill J."/>
            <person name="Duncan S."/>
            <person name="Flint H."/>
        </authorList>
    </citation>
    <scope>NUCLEOTIDE SEQUENCE [LARGE SCALE GENOMIC DNA]</scope>
    <source>
        <strain evidence="1 2">SSC/2</strain>
    </source>
</reference>
<gene>
    <name evidence="1" type="ORF">CL2_18400</name>
</gene>
<evidence type="ECO:0000313" key="1">
    <source>
        <dbReference type="EMBL" id="CBL38744.1"/>
    </source>
</evidence>
<dbReference type="RefSeq" id="WP_015530580.1">
    <property type="nucleotide sequence ID" value="NC_021016.1"/>
</dbReference>
<dbReference type="Proteomes" id="UP000008960">
    <property type="component" value="Chromosome"/>
</dbReference>
<dbReference type="EMBL" id="FP929061">
    <property type="protein sequence ID" value="CBL38744.1"/>
    <property type="molecule type" value="Genomic_DNA"/>
</dbReference>
<reference evidence="1 2" key="2">
    <citation type="submission" date="2010-03" db="EMBL/GenBank/DDBJ databases">
        <authorList>
            <person name="Pajon A."/>
        </authorList>
    </citation>
    <scope>NUCLEOTIDE SEQUENCE [LARGE SCALE GENOMIC DNA]</scope>
    <source>
        <strain evidence="1 2">SSC/2</strain>
    </source>
</reference>
<organism evidence="1 2">
    <name type="scientific">Anaerostipes hadrus</name>
    <dbReference type="NCBI Taxonomy" id="649756"/>
    <lineage>
        <taxon>Bacteria</taxon>
        <taxon>Bacillati</taxon>
        <taxon>Bacillota</taxon>
        <taxon>Clostridia</taxon>
        <taxon>Lachnospirales</taxon>
        <taxon>Lachnospiraceae</taxon>
        <taxon>Anaerostipes</taxon>
    </lineage>
</organism>
<evidence type="ECO:0000313" key="2">
    <source>
        <dbReference type="Proteomes" id="UP000008960"/>
    </source>
</evidence>
<dbReference type="AlphaFoldDB" id="D4N1J9"/>
<accession>D4N1J9</accession>
<protein>
    <submittedName>
        <fullName evidence="1">Uncharacterized protein</fullName>
    </submittedName>
</protein>
<dbReference type="KEGG" id="bprl:CL2_18400"/>